<comment type="subunit">
    <text evidence="13">NDH-1 is composed of 13 different subunits. Subunits NuoA, H, J, K, L, M, N constitute the membrane sector of the complex.</text>
</comment>
<protein>
    <recommendedName>
        <fullName evidence="13">NADH-quinone oxidoreductase subunit A</fullName>
        <ecNumber evidence="13">7.1.1.-</ecNumber>
    </recommendedName>
    <alternativeName>
        <fullName evidence="13">NADH dehydrogenase I subunit A</fullName>
    </alternativeName>
    <alternativeName>
        <fullName evidence="13">NDH-1 subunit A</fullName>
    </alternativeName>
    <alternativeName>
        <fullName evidence="13">NUO1</fullName>
    </alternativeName>
</protein>
<keyword evidence="10 13" id="KW-0520">NAD</keyword>
<dbReference type="GO" id="GO:0048038">
    <property type="term" value="F:quinone binding"/>
    <property type="evidence" value="ECO:0007669"/>
    <property type="project" value="UniProtKB-KW"/>
</dbReference>
<evidence type="ECO:0000256" key="14">
    <source>
        <dbReference type="RuleBase" id="RU003639"/>
    </source>
</evidence>
<dbReference type="InterPro" id="IPR023043">
    <property type="entry name" value="NAD(P)H_OxRDtase_bac/plastid"/>
</dbReference>
<gene>
    <name evidence="16" type="primary">ndhC</name>
    <name evidence="13" type="synonym">nuoA</name>
    <name evidence="16" type="ORF">ERS008530_02525</name>
</gene>
<evidence type="ECO:0000256" key="4">
    <source>
        <dbReference type="ARBA" id="ARBA00022475"/>
    </source>
</evidence>
<evidence type="ECO:0000256" key="6">
    <source>
        <dbReference type="ARBA" id="ARBA00022692"/>
    </source>
</evidence>
<dbReference type="STRING" id="631.CH53_382"/>
<keyword evidence="7 13" id="KW-0874">Quinone</keyword>
<comment type="catalytic activity">
    <reaction evidence="13 14">
        <text>a quinone + NADH + 5 H(+)(in) = a quinol + NAD(+) + 4 H(+)(out)</text>
        <dbReference type="Rhea" id="RHEA:57888"/>
        <dbReference type="ChEBI" id="CHEBI:15378"/>
        <dbReference type="ChEBI" id="CHEBI:24646"/>
        <dbReference type="ChEBI" id="CHEBI:57540"/>
        <dbReference type="ChEBI" id="CHEBI:57945"/>
        <dbReference type="ChEBI" id="CHEBI:132124"/>
    </reaction>
</comment>
<evidence type="ECO:0000256" key="1">
    <source>
        <dbReference type="ARBA" id="ARBA00004141"/>
    </source>
</evidence>
<evidence type="ECO:0000256" key="10">
    <source>
        <dbReference type="ARBA" id="ARBA00023027"/>
    </source>
</evidence>
<keyword evidence="4 13" id="KW-1003">Cell membrane</keyword>
<evidence type="ECO:0000256" key="9">
    <source>
        <dbReference type="ARBA" id="ARBA00022989"/>
    </source>
</evidence>
<dbReference type="FunFam" id="1.20.58.1610:FF:000003">
    <property type="entry name" value="NADH-quinone oxidoreductase subunit A"/>
    <property type="match status" value="1"/>
</dbReference>
<evidence type="ECO:0000256" key="15">
    <source>
        <dbReference type="SAM" id="MobiDB-lite"/>
    </source>
</evidence>
<feature type="compositionally biased region" description="Polar residues" evidence="15">
    <location>
        <begin position="158"/>
        <end position="169"/>
    </location>
</feature>
<keyword evidence="9 13" id="KW-1133">Transmembrane helix</keyword>
<comment type="function">
    <text evidence="13">NDH-1 shuttles electrons from NADH, via FMN and iron-sulfur (Fe-S) centers, to quinones in the respiratory chain. The immediate electron acceptor for the enzyme in this species is believed to be ubiquinone. Couples the redox reaction to proton translocation (for every two electrons transferred, four hydrogen ions are translocated across the cytoplasmic membrane), and thus conserves the redox energy in a proton gradient.</text>
</comment>
<dbReference type="Pfam" id="PF00507">
    <property type="entry name" value="Oxidored_q4"/>
    <property type="match status" value="1"/>
</dbReference>
<dbReference type="Gene3D" id="1.20.58.1610">
    <property type="entry name" value="NADH:ubiquinone/plastoquinone oxidoreductase, chain 3"/>
    <property type="match status" value="1"/>
</dbReference>
<dbReference type="GO" id="GO:0030964">
    <property type="term" value="C:NADH dehydrogenase complex"/>
    <property type="evidence" value="ECO:0007669"/>
    <property type="project" value="TreeGrafter"/>
</dbReference>
<dbReference type="HAMAP" id="MF_01394">
    <property type="entry name" value="NDH1_NuoA"/>
    <property type="match status" value="1"/>
</dbReference>
<evidence type="ECO:0000256" key="8">
    <source>
        <dbReference type="ARBA" id="ARBA00022967"/>
    </source>
</evidence>
<keyword evidence="12 13" id="KW-0472">Membrane</keyword>
<dbReference type="EC" id="7.1.1.-" evidence="13"/>
<evidence type="ECO:0000256" key="3">
    <source>
        <dbReference type="ARBA" id="ARBA00022448"/>
    </source>
</evidence>
<dbReference type="RefSeq" id="WP_032907641.1">
    <property type="nucleotide sequence ID" value="NZ_CABHXJ010000100.1"/>
</dbReference>
<evidence type="ECO:0000256" key="5">
    <source>
        <dbReference type="ARBA" id="ARBA00022519"/>
    </source>
</evidence>
<keyword evidence="16" id="KW-0560">Oxidoreductase</keyword>
<dbReference type="AlphaFoldDB" id="A0A0T9MDA7"/>
<organism evidence="16 17">
    <name type="scientific">Yersinia intermedia</name>
    <dbReference type="NCBI Taxonomy" id="631"/>
    <lineage>
        <taxon>Bacteria</taxon>
        <taxon>Pseudomonadati</taxon>
        <taxon>Pseudomonadota</taxon>
        <taxon>Gammaproteobacteria</taxon>
        <taxon>Enterobacterales</taxon>
        <taxon>Yersiniaceae</taxon>
        <taxon>Yersinia</taxon>
    </lineage>
</organism>
<dbReference type="GO" id="GO:0008137">
    <property type="term" value="F:NADH dehydrogenase (ubiquinone) activity"/>
    <property type="evidence" value="ECO:0007669"/>
    <property type="project" value="InterPro"/>
</dbReference>
<evidence type="ECO:0000256" key="13">
    <source>
        <dbReference type="HAMAP-Rule" id="MF_01394"/>
    </source>
</evidence>
<keyword evidence="5" id="KW-0997">Cell inner membrane</keyword>
<evidence type="ECO:0000256" key="2">
    <source>
        <dbReference type="ARBA" id="ARBA00008472"/>
    </source>
</evidence>
<evidence type="ECO:0000256" key="7">
    <source>
        <dbReference type="ARBA" id="ARBA00022719"/>
    </source>
</evidence>
<evidence type="ECO:0000256" key="12">
    <source>
        <dbReference type="ARBA" id="ARBA00023136"/>
    </source>
</evidence>
<dbReference type="InterPro" id="IPR000440">
    <property type="entry name" value="NADH_UbQ/plastoQ_OxRdtase_su3"/>
</dbReference>
<evidence type="ECO:0000256" key="11">
    <source>
        <dbReference type="ARBA" id="ARBA00023075"/>
    </source>
</evidence>
<dbReference type="PANTHER" id="PTHR11058">
    <property type="entry name" value="NADH-UBIQUINONE OXIDOREDUCTASE CHAIN 3"/>
    <property type="match status" value="1"/>
</dbReference>
<dbReference type="eggNOG" id="COG0838">
    <property type="taxonomic scope" value="Bacteria"/>
</dbReference>
<comment type="subcellular location">
    <subcellularLocation>
        <location evidence="13 14">Cell membrane</location>
        <topology evidence="13 14">Multi-pass membrane protein</topology>
    </subcellularLocation>
    <subcellularLocation>
        <location evidence="1">Membrane</location>
        <topology evidence="1">Multi-pass membrane protein</topology>
    </subcellularLocation>
</comment>
<evidence type="ECO:0000313" key="17">
    <source>
        <dbReference type="Proteomes" id="UP000038750"/>
    </source>
</evidence>
<accession>A0A0T9MDA7</accession>
<dbReference type="GeneID" id="58048113"/>
<dbReference type="Proteomes" id="UP000038750">
    <property type="component" value="Unassembled WGS sequence"/>
</dbReference>
<feature type="region of interest" description="Disordered" evidence="15">
    <location>
        <begin position="145"/>
        <end position="169"/>
    </location>
</feature>
<proteinExistence type="inferred from homology"/>
<name>A0A0T9MDA7_YERIN</name>
<keyword evidence="11 13" id="KW-0830">Ubiquinone</keyword>
<dbReference type="GO" id="GO:0050136">
    <property type="term" value="F:NADH dehydrogenase (quinone) (non-electrogenic) activity"/>
    <property type="evidence" value="ECO:0007669"/>
    <property type="project" value="UniProtKB-UniRule"/>
</dbReference>
<keyword evidence="6 13" id="KW-0812">Transmembrane</keyword>
<keyword evidence="8 13" id="KW-1278">Translocase</keyword>
<comment type="similarity">
    <text evidence="2 13 14">Belongs to the complex I subunit 3 family.</text>
</comment>
<keyword evidence="3 13" id="KW-0813">Transport</keyword>
<reference evidence="16 17" key="1">
    <citation type="submission" date="2015-03" db="EMBL/GenBank/DDBJ databases">
        <authorList>
            <person name="Murphy D."/>
        </authorList>
    </citation>
    <scope>NUCLEOTIDE SEQUENCE [LARGE SCALE GENOMIC DNA]</scope>
    <source>
        <strain evidence="16 17">BR165/97</strain>
    </source>
</reference>
<dbReference type="GO" id="GO:0005886">
    <property type="term" value="C:plasma membrane"/>
    <property type="evidence" value="ECO:0007669"/>
    <property type="project" value="UniProtKB-SubCell"/>
</dbReference>
<feature type="transmembrane region" description="Helical" evidence="13">
    <location>
        <begin position="68"/>
        <end position="88"/>
    </location>
</feature>
<sequence length="169" mass="18453">MSMSTTTEVIAHHWAFAVFLIGAIGLCGLMLLGAFFLGGRARARAKNVPYESGIDSVGSARMRLSAKFYLVAMFFVIFDVEALYLYAWSISIRESGWVGFIEATIFILVLLAGLVYLVRIGALDWTPTRSNRRVSKPSIVKYASSPPQDIPKDLGVAGQQQADGKSVTI</sequence>
<dbReference type="InterPro" id="IPR038430">
    <property type="entry name" value="NDAH_ubi_oxred_su3_sf"/>
</dbReference>
<dbReference type="PANTHER" id="PTHR11058:SF21">
    <property type="entry name" value="NADH-QUINONE OXIDOREDUCTASE SUBUNIT A"/>
    <property type="match status" value="1"/>
</dbReference>
<dbReference type="EMBL" id="CPZJ01000010">
    <property type="protein sequence ID" value="CNF94594.1"/>
    <property type="molecule type" value="Genomic_DNA"/>
</dbReference>
<feature type="transmembrane region" description="Helical" evidence="13">
    <location>
        <begin position="12"/>
        <end position="37"/>
    </location>
</feature>
<evidence type="ECO:0000313" key="16">
    <source>
        <dbReference type="EMBL" id="CNF94594.1"/>
    </source>
</evidence>
<feature type="transmembrane region" description="Helical" evidence="13">
    <location>
        <begin position="100"/>
        <end position="123"/>
    </location>
</feature>